<dbReference type="InterPro" id="IPR027417">
    <property type="entry name" value="P-loop_NTPase"/>
</dbReference>
<dbReference type="EMBL" id="JBHSCW010000006">
    <property type="protein sequence ID" value="MFC4352275.1"/>
    <property type="molecule type" value="Genomic_DNA"/>
</dbReference>
<dbReference type="SMART" id="SM00490">
    <property type="entry name" value="HELICc"/>
    <property type="match status" value="1"/>
</dbReference>
<dbReference type="Proteomes" id="UP001595799">
    <property type="component" value="Unassembled WGS sequence"/>
</dbReference>
<dbReference type="Gene3D" id="3.40.50.300">
    <property type="entry name" value="P-loop containing nucleotide triphosphate hydrolases"/>
    <property type="match status" value="2"/>
</dbReference>
<keyword evidence="2" id="KW-0067">ATP-binding</keyword>
<keyword evidence="5" id="KW-0378">Hydrolase</keyword>
<name>A0ABV8UMY4_9PROT</name>
<dbReference type="GO" id="GO:0004386">
    <property type="term" value="F:helicase activity"/>
    <property type="evidence" value="ECO:0007669"/>
    <property type="project" value="UniProtKB-KW"/>
</dbReference>
<protein>
    <submittedName>
        <fullName evidence="5">DEAD/DEAH box helicase</fullName>
    </submittedName>
</protein>
<organism evidence="5 6">
    <name type="scientific">Fodinicurvata halophila</name>
    <dbReference type="NCBI Taxonomy" id="1419723"/>
    <lineage>
        <taxon>Bacteria</taxon>
        <taxon>Pseudomonadati</taxon>
        <taxon>Pseudomonadota</taxon>
        <taxon>Alphaproteobacteria</taxon>
        <taxon>Rhodospirillales</taxon>
        <taxon>Rhodovibrionaceae</taxon>
        <taxon>Fodinicurvata</taxon>
    </lineage>
</organism>
<gene>
    <name evidence="5" type="ORF">ACFOW6_12060</name>
</gene>
<dbReference type="CDD" id="cd18796">
    <property type="entry name" value="SF2_C_LHR"/>
    <property type="match status" value="1"/>
</dbReference>
<dbReference type="PANTHER" id="PTHR47962:SF5">
    <property type="entry name" value="ATP-DEPENDENT HELICASE LHR-RELATED"/>
    <property type="match status" value="1"/>
</dbReference>
<comment type="caution">
    <text evidence="5">The sequence shown here is derived from an EMBL/GenBank/DDBJ whole genome shotgun (WGS) entry which is preliminary data.</text>
</comment>
<sequence length="733" mass="81889">MGTDAEKLDFRIQRWIYKQGWPDLRTIQKHAIEPILAADQDILISASTAAGKTEAAFLPALTAIGDDEDGFGILYISPLKALINDQYRRLELLCEALDMQVTPWHGDAPQKGKEHARKSPSGVLMITPESLEAMLVTRAGWVRWAFGNLKYVIIDEFHSFIGSERGQHLLSILTRLEHLTGRLEAPVPRIALSATLGELELVPAALRPNGSLSCKILTDPNAQSGVKVQVRGYLDPALRDEEDRRPLAEDRVVQDIYDICRGDSHLVFANSRGRTEAIAASLAELSDKNGVPNEFFPHHGSLARDLRHELESRLQKEDKPTTAICTMTLELGIDIGKVQSIVQVTPPHSVSSLRQRMGRSGRRGEPSVLRMLISEPEITGDTALPNRLRLNLVQSLAMVRLLIADKWFEPPDTSQYHFSTLFHQVLATTAQWGGIRADRLYALLCKQGPFQKVSPEQFKTLLHEMGQQEYLTQLTSGELTLGVEGERLVDHYTFYAVFETPEEYRIENKGRTIGTVPVESMLLPEQHIVFAGKRWIVLEVDSDKKVVRVEATKGGDPPRFGGGGFDLHDIIRQEMYRIYTSGEYRIETSSGIVDYLTEEARSLFQEGLQSFQDAELANNPILEMGSTCYMFPWLGDRVVNTLSAVLMQSGLKASSFGGIIEVQDTAATNVRDCLRKACEGGFSNEMVLAQMVSNKMVEKYDEYLPAGLLEKGYGRRMFDCQGAEAWVKENLIA</sequence>
<dbReference type="PANTHER" id="PTHR47962">
    <property type="entry name" value="ATP-DEPENDENT HELICASE LHR-RELATED-RELATED"/>
    <property type="match status" value="1"/>
</dbReference>
<dbReference type="Pfam" id="PF00270">
    <property type="entry name" value="DEAD"/>
    <property type="match status" value="1"/>
</dbReference>
<proteinExistence type="predicted"/>
<evidence type="ECO:0000256" key="2">
    <source>
        <dbReference type="ARBA" id="ARBA00022840"/>
    </source>
</evidence>
<evidence type="ECO:0000313" key="6">
    <source>
        <dbReference type="Proteomes" id="UP001595799"/>
    </source>
</evidence>
<dbReference type="InterPro" id="IPR001650">
    <property type="entry name" value="Helicase_C-like"/>
</dbReference>
<dbReference type="CDD" id="cd17922">
    <property type="entry name" value="DEXHc_LHR-like"/>
    <property type="match status" value="1"/>
</dbReference>
<dbReference type="RefSeq" id="WP_382422623.1">
    <property type="nucleotide sequence ID" value="NZ_JBHSCW010000006.1"/>
</dbReference>
<accession>A0ABV8UMY4</accession>
<evidence type="ECO:0000256" key="1">
    <source>
        <dbReference type="ARBA" id="ARBA00022741"/>
    </source>
</evidence>
<dbReference type="SMART" id="SM00487">
    <property type="entry name" value="DEXDc"/>
    <property type="match status" value="1"/>
</dbReference>
<dbReference type="InterPro" id="IPR052511">
    <property type="entry name" value="ATP-dep_Helicase"/>
</dbReference>
<feature type="domain" description="Helicase C-terminal" evidence="4">
    <location>
        <begin position="252"/>
        <end position="407"/>
    </location>
</feature>
<evidence type="ECO:0000259" key="3">
    <source>
        <dbReference type="PROSITE" id="PS51192"/>
    </source>
</evidence>
<evidence type="ECO:0000313" key="5">
    <source>
        <dbReference type="EMBL" id="MFC4352275.1"/>
    </source>
</evidence>
<reference evidence="6" key="1">
    <citation type="journal article" date="2019" name="Int. J. Syst. Evol. Microbiol.">
        <title>The Global Catalogue of Microorganisms (GCM) 10K type strain sequencing project: providing services to taxonomists for standard genome sequencing and annotation.</title>
        <authorList>
            <consortium name="The Broad Institute Genomics Platform"/>
            <consortium name="The Broad Institute Genome Sequencing Center for Infectious Disease"/>
            <person name="Wu L."/>
            <person name="Ma J."/>
        </authorList>
    </citation>
    <scope>NUCLEOTIDE SEQUENCE [LARGE SCALE GENOMIC DNA]</scope>
    <source>
        <strain evidence="6">CECT 8472</strain>
    </source>
</reference>
<dbReference type="InterPro" id="IPR011545">
    <property type="entry name" value="DEAD/DEAH_box_helicase_dom"/>
</dbReference>
<feature type="domain" description="Helicase ATP-binding" evidence="3">
    <location>
        <begin position="33"/>
        <end position="198"/>
    </location>
</feature>
<dbReference type="Pfam" id="PF00271">
    <property type="entry name" value="Helicase_C"/>
    <property type="match status" value="1"/>
</dbReference>
<dbReference type="InterPro" id="IPR014001">
    <property type="entry name" value="Helicase_ATP-bd"/>
</dbReference>
<dbReference type="SUPFAM" id="SSF52540">
    <property type="entry name" value="P-loop containing nucleoside triphosphate hydrolases"/>
    <property type="match status" value="1"/>
</dbReference>
<dbReference type="PROSITE" id="PS51194">
    <property type="entry name" value="HELICASE_CTER"/>
    <property type="match status" value="1"/>
</dbReference>
<evidence type="ECO:0000259" key="4">
    <source>
        <dbReference type="PROSITE" id="PS51194"/>
    </source>
</evidence>
<keyword evidence="1" id="KW-0547">Nucleotide-binding</keyword>
<dbReference type="PROSITE" id="PS51192">
    <property type="entry name" value="HELICASE_ATP_BIND_1"/>
    <property type="match status" value="1"/>
</dbReference>
<keyword evidence="6" id="KW-1185">Reference proteome</keyword>
<keyword evidence="5" id="KW-0347">Helicase</keyword>